<feature type="compositionally biased region" description="Basic and acidic residues" evidence="1">
    <location>
        <begin position="103"/>
        <end position="112"/>
    </location>
</feature>
<protein>
    <submittedName>
        <fullName evidence="2">Uncharacterized protein</fullName>
    </submittedName>
</protein>
<proteinExistence type="predicted"/>
<keyword evidence="3" id="KW-1185">Reference proteome</keyword>
<sequence length="478" mass="53962">MVRSGRVTGGRVTGTVTPPTPTAISIHARSDALRSDSKTSQQSSHTYNLRSKVSGRKHNLVDEGGDVSILHRLQKSHHLNLAIPVELLSDLSDTPDETDEECGDGKDYVDDDRGGDDDDDDDDDDEWINTCQTPDLLELAKEKVEAWKGKSERRQQVEICMGKQRLAKKSVKAACLQGTVQLEIFELRKAVEASGSKAKRHRTTVKSGHNRNEEIKETIFDGKIPRRAVSKDNFDVVWHFPNAIGSLGTEHVAKGCEDWGSTAKRNRKVANDKKAGYKKDGSLWGTTRFANLWHSIGHPHDDPVTAADILRTGKIWEAACSCMSQLQGLSAFITRALELIDPEQCRLLKRVHDFRLRRFKSQVALAALDRYLIHEGREIVFNRYSLPHRDGPDPHWGWAIIYYFGDFEGAYLEFPELKLKVHLHPGDMVFFRGRDLLHQARLWTGGNRHFVIHFTHKSMWDLAGEVCASSPSKVWTES</sequence>
<gene>
    <name evidence="2" type="ORF">GSI_10459</name>
</gene>
<dbReference type="Gene3D" id="3.60.130.30">
    <property type="match status" value="1"/>
</dbReference>
<organism evidence="2 3">
    <name type="scientific">Ganoderma sinense ZZ0214-1</name>
    <dbReference type="NCBI Taxonomy" id="1077348"/>
    <lineage>
        <taxon>Eukaryota</taxon>
        <taxon>Fungi</taxon>
        <taxon>Dikarya</taxon>
        <taxon>Basidiomycota</taxon>
        <taxon>Agaricomycotina</taxon>
        <taxon>Agaricomycetes</taxon>
        <taxon>Polyporales</taxon>
        <taxon>Polyporaceae</taxon>
        <taxon>Ganoderma</taxon>
    </lineage>
</organism>
<feature type="region of interest" description="Disordered" evidence="1">
    <location>
        <begin position="1"/>
        <end position="58"/>
    </location>
</feature>
<dbReference type="EMBL" id="AYKW01000034">
    <property type="protein sequence ID" value="PIL27312.1"/>
    <property type="molecule type" value="Genomic_DNA"/>
</dbReference>
<reference evidence="2 3" key="1">
    <citation type="journal article" date="2015" name="Sci. Rep.">
        <title>Chromosome-level genome map provides insights into diverse defense mechanisms in the medicinal fungus Ganoderma sinense.</title>
        <authorList>
            <person name="Zhu Y."/>
            <person name="Xu J."/>
            <person name="Sun C."/>
            <person name="Zhou S."/>
            <person name="Xu H."/>
            <person name="Nelson D.R."/>
            <person name="Qian J."/>
            <person name="Song J."/>
            <person name="Luo H."/>
            <person name="Xiang L."/>
            <person name="Li Y."/>
            <person name="Xu Z."/>
            <person name="Ji A."/>
            <person name="Wang L."/>
            <person name="Lu S."/>
            <person name="Hayward A."/>
            <person name="Sun W."/>
            <person name="Li X."/>
            <person name="Schwartz D.C."/>
            <person name="Wang Y."/>
            <person name="Chen S."/>
        </authorList>
    </citation>
    <scope>NUCLEOTIDE SEQUENCE [LARGE SCALE GENOMIC DNA]</scope>
    <source>
        <strain evidence="2 3">ZZ0214-1</strain>
    </source>
</reference>
<name>A0A2G8S0L5_9APHY</name>
<dbReference type="Proteomes" id="UP000230002">
    <property type="component" value="Unassembled WGS sequence"/>
</dbReference>
<evidence type="ECO:0000313" key="3">
    <source>
        <dbReference type="Proteomes" id="UP000230002"/>
    </source>
</evidence>
<feature type="compositionally biased region" description="Basic and acidic residues" evidence="1">
    <location>
        <begin position="28"/>
        <end position="37"/>
    </location>
</feature>
<dbReference type="AlphaFoldDB" id="A0A2G8S0L5"/>
<accession>A0A2G8S0L5</accession>
<feature type="region of interest" description="Disordered" evidence="1">
    <location>
        <begin position="91"/>
        <end position="129"/>
    </location>
</feature>
<feature type="compositionally biased region" description="Acidic residues" evidence="1">
    <location>
        <begin position="93"/>
        <end position="102"/>
    </location>
</feature>
<evidence type="ECO:0000313" key="2">
    <source>
        <dbReference type="EMBL" id="PIL27312.1"/>
    </source>
</evidence>
<comment type="caution">
    <text evidence="2">The sequence shown here is derived from an EMBL/GenBank/DDBJ whole genome shotgun (WGS) entry which is preliminary data.</text>
</comment>
<evidence type="ECO:0000256" key="1">
    <source>
        <dbReference type="SAM" id="MobiDB-lite"/>
    </source>
</evidence>
<feature type="compositionally biased region" description="Acidic residues" evidence="1">
    <location>
        <begin position="113"/>
        <end position="127"/>
    </location>
</feature>
<dbReference type="SUPFAM" id="SSF51197">
    <property type="entry name" value="Clavaminate synthase-like"/>
    <property type="match status" value="1"/>
</dbReference>
<feature type="compositionally biased region" description="Polar residues" evidence="1">
    <location>
        <begin position="38"/>
        <end position="51"/>
    </location>
</feature>
<dbReference type="OrthoDB" id="2749837at2759"/>